<evidence type="ECO:0000259" key="14">
    <source>
        <dbReference type="PROSITE" id="PS50111"/>
    </source>
</evidence>
<keyword evidence="7 13" id="KW-1133">Transmembrane helix</keyword>
<dbReference type="PANTHER" id="PTHR32089">
    <property type="entry name" value="METHYL-ACCEPTING CHEMOTAXIS PROTEIN MCPB"/>
    <property type="match status" value="1"/>
</dbReference>
<dbReference type="SUPFAM" id="SSF58104">
    <property type="entry name" value="Methyl-accepting chemotaxis protein (MCP) signaling domain"/>
    <property type="match status" value="1"/>
</dbReference>
<evidence type="ECO:0000256" key="12">
    <source>
        <dbReference type="SAM" id="Coils"/>
    </source>
</evidence>
<dbReference type="PANTHER" id="PTHR32089:SF74">
    <property type="entry name" value="METHYL-ACCEPTING CHEMOTAXIS PROTEIN AER"/>
    <property type="match status" value="1"/>
</dbReference>
<evidence type="ECO:0000256" key="1">
    <source>
        <dbReference type="ARBA" id="ARBA00004429"/>
    </source>
</evidence>
<dbReference type="SMART" id="SM00091">
    <property type="entry name" value="PAS"/>
    <property type="match status" value="1"/>
</dbReference>
<dbReference type="GO" id="GO:0005886">
    <property type="term" value="C:plasma membrane"/>
    <property type="evidence" value="ECO:0007669"/>
    <property type="project" value="UniProtKB-SubCell"/>
</dbReference>
<evidence type="ECO:0000256" key="8">
    <source>
        <dbReference type="ARBA" id="ARBA00023136"/>
    </source>
</evidence>
<dbReference type="CDD" id="cd11386">
    <property type="entry name" value="MCP_signal"/>
    <property type="match status" value="1"/>
</dbReference>
<name>A0A840U7M8_9GAMM</name>
<keyword evidence="5" id="KW-0997">Cell inner membrane</keyword>
<dbReference type="GO" id="GO:0052131">
    <property type="term" value="P:positive aerotaxis"/>
    <property type="evidence" value="ECO:0007669"/>
    <property type="project" value="UniProtKB-ARBA"/>
</dbReference>
<evidence type="ECO:0000256" key="9">
    <source>
        <dbReference type="ARBA" id="ARBA00023224"/>
    </source>
</evidence>
<keyword evidence="8 13" id="KW-0472">Membrane</keyword>
<comment type="caution">
    <text evidence="17">The sequence shown here is derived from an EMBL/GenBank/DDBJ whole genome shotgun (WGS) entry which is preliminary data.</text>
</comment>
<dbReference type="RefSeq" id="WP_183701328.1">
    <property type="nucleotide sequence ID" value="NZ_JACHFE010000003.1"/>
</dbReference>
<dbReference type="FunFam" id="1.10.287.950:FF:000001">
    <property type="entry name" value="Methyl-accepting chemotaxis sensory transducer"/>
    <property type="match status" value="1"/>
</dbReference>
<dbReference type="PROSITE" id="PS50111">
    <property type="entry name" value="CHEMOTAXIS_TRANSDUC_2"/>
    <property type="match status" value="1"/>
</dbReference>
<dbReference type="FunFam" id="3.30.450.20:FF:000046">
    <property type="entry name" value="Aerotaxis sensor receptor"/>
    <property type="match status" value="1"/>
</dbReference>
<keyword evidence="18" id="KW-1185">Reference proteome</keyword>
<evidence type="ECO:0000256" key="10">
    <source>
        <dbReference type="ARBA" id="ARBA00029447"/>
    </source>
</evidence>
<organism evidence="17 18">
    <name type="scientific">Marinobacter oulmenensis</name>
    <dbReference type="NCBI Taxonomy" id="643747"/>
    <lineage>
        <taxon>Bacteria</taxon>
        <taxon>Pseudomonadati</taxon>
        <taxon>Pseudomonadota</taxon>
        <taxon>Gammaproteobacteria</taxon>
        <taxon>Pseudomonadales</taxon>
        <taxon>Marinobacteraceae</taxon>
        <taxon>Marinobacter</taxon>
    </lineage>
</organism>
<dbReference type="Pfam" id="PF08447">
    <property type="entry name" value="PAS_3"/>
    <property type="match status" value="1"/>
</dbReference>
<dbReference type="InterPro" id="IPR000727">
    <property type="entry name" value="T_SNARE_dom"/>
</dbReference>
<dbReference type="SMART" id="SM00283">
    <property type="entry name" value="MA"/>
    <property type="match status" value="1"/>
</dbReference>
<evidence type="ECO:0000256" key="13">
    <source>
        <dbReference type="SAM" id="Phobius"/>
    </source>
</evidence>
<dbReference type="Pfam" id="PF00015">
    <property type="entry name" value="MCPsignal"/>
    <property type="match status" value="1"/>
</dbReference>
<evidence type="ECO:0000256" key="2">
    <source>
        <dbReference type="ARBA" id="ARBA00022475"/>
    </source>
</evidence>
<dbReference type="InterPro" id="IPR000014">
    <property type="entry name" value="PAS"/>
</dbReference>
<dbReference type="CDD" id="cd00130">
    <property type="entry name" value="PAS"/>
    <property type="match status" value="1"/>
</dbReference>
<keyword evidence="4" id="KW-0145">Chemotaxis</keyword>
<dbReference type="Gene3D" id="3.30.450.20">
    <property type="entry name" value="PAS domain"/>
    <property type="match status" value="1"/>
</dbReference>
<proteinExistence type="inferred from homology"/>
<dbReference type="InterPro" id="IPR013655">
    <property type="entry name" value="PAS_fold_3"/>
</dbReference>
<feature type="domain" description="PAS" evidence="15">
    <location>
        <begin position="25"/>
        <end position="60"/>
    </location>
</feature>
<dbReference type="InterPro" id="IPR004089">
    <property type="entry name" value="MCPsignal_dom"/>
</dbReference>
<keyword evidence="6 13" id="KW-0812">Transmembrane</keyword>
<dbReference type="GO" id="GO:0007165">
    <property type="term" value="P:signal transduction"/>
    <property type="evidence" value="ECO:0007669"/>
    <property type="project" value="UniProtKB-KW"/>
</dbReference>
<feature type="domain" description="T-SNARE coiled-coil homology" evidence="16">
    <location>
        <begin position="442"/>
        <end position="495"/>
    </location>
</feature>
<protein>
    <submittedName>
        <fullName evidence="17">Aerotaxis receptor</fullName>
    </submittedName>
</protein>
<keyword evidence="9 11" id="KW-0807">Transducer</keyword>
<evidence type="ECO:0000313" key="17">
    <source>
        <dbReference type="EMBL" id="MBB5320952.1"/>
    </source>
</evidence>
<dbReference type="AlphaFoldDB" id="A0A840U7M8"/>
<evidence type="ECO:0000259" key="16">
    <source>
        <dbReference type="PROSITE" id="PS50192"/>
    </source>
</evidence>
<evidence type="ECO:0000313" key="18">
    <source>
        <dbReference type="Proteomes" id="UP000591735"/>
    </source>
</evidence>
<accession>A0A840U7M8</accession>
<reference evidence="17 18" key="1">
    <citation type="submission" date="2020-08" db="EMBL/GenBank/DDBJ databases">
        <title>Genomic Encyclopedia of Type Strains, Phase IV (KMG-IV): sequencing the most valuable type-strain genomes for metagenomic binning, comparative biology and taxonomic classification.</title>
        <authorList>
            <person name="Goeker M."/>
        </authorList>
    </citation>
    <scope>NUCLEOTIDE SEQUENCE [LARGE SCALE GENOMIC DNA]</scope>
    <source>
        <strain evidence="17 18">DSM 22359</strain>
    </source>
</reference>
<sequence length="518" mass="56492">MKKNLPVTDIEHKFSPSQKLISSTDLKGRITHCNRAFEEVSGFSKEELVGRPHNIVRHPDMPPEAYENMWSHLKAGHAWMGLVKNRCKNGDYYWVSAYVTPVTENGEIVGYESVRSCPTRGQVERAAKLYARLRAGKSTTRLIDKVAPSTLFLGAVFVVAALLVVIGQQAVSESVLAIGVIGYAAWQFVERKRMMRSFRNLLAQSFTDPLAARTYTNDSLEVGKLKVSILAQTAHLDAVLTRIEDSANSVRARSMESLERIHEGQETSRAQQEETERVAAAVHEMSQTVGEVSSNVSMTADKAKQAKESTQDSTRVVEETREAIVQLKETVHNVSQAVAAASEQSSNIASAAQTIEQIAEQTNLLALNAAIEAARAGEHGRGFSVVADEVRALAKRTRESTNEIHGIMSELLDKTQGSVSMAERGVSAADEGLEKMISAETTLASITDAVGEIAEMAIQMAAAVEEQSQVAEQINSQVDNISTMAKQNLAKGEESTQSIRELGSIAEGLHELVVRFKN</sequence>
<dbReference type="EMBL" id="JACHFE010000003">
    <property type="protein sequence ID" value="MBB5320952.1"/>
    <property type="molecule type" value="Genomic_DNA"/>
</dbReference>
<evidence type="ECO:0000259" key="15">
    <source>
        <dbReference type="PROSITE" id="PS50112"/>
    </source>
</evidence>
<evidence type="ECO:0000256" key="7">
    <source>
        <dbReference type="ARBA" id="ARBA00022989"/>
    </source>
</evidence>
<evidence type="ECO:0000256" key="5">
    <source>
        <dbReference type="ARBA" id="ARBA00022519"/>
    </source>
</evidence>
<evidence type="ECO:0000256" key="11">
    <source>
        <dbReference type="PROSITE-ProRule" id="PRU00284"/>
    </source>
</evidence>
<feature type="transmembrane region" description="Helical" evidence="13">
    <location>
        <begin position="170"/>
        <end position="189"/>
    </location>
</feature>
<dbReference type="Gene3D" id="1.10.287.950">
    <property type="entry name" value="Methyl-accepting chemotaxis protein"/>
    <property type="match status" value="1"/>
</dbReference>
<dbReference type="PROSITE" id="PS50112">
    <property type="entry name" value="PAS"/>
    <property type="match status" value="1"/>
</dbReference>
<dbReference type="PROSITE" id="PS50192">
    <property type="entry name" value="T_SNARE"/>
    <property type="match status" value="1"/>
</dbReference>
<dbReference type="Proteomes" id="UP000591735">
    <property type="component" value="Unassembled WGS sequence"/>
</dbReference>
<comment type="similarity">
    <text evidence="10">Belongs to the methyl-accepting chemotaxis (MCP) protein family.</text>
</comment>
<dbReference type="NCBIfam" id="TIGR00229">
    <property type="entry name" value="sensory_box"/>
    <property type="match status" value="1"/>
</dbReference>
<evidence type="ECO:0000256" key="3">
    <source>
        <dbReference type="ARBA" id="ARBA00022481"/>
    </source>
</evidence>
<keyword evidence="2" id="KW-1003">Cell membrane</keyword>
<dbReference type="SUPFAM" id="SSF55785">
    <property type="entry name" value="PYP-like sensor domain (PAS domain)"/>
    <property type="match status" value="1"/>
</dbReference>
<evidence type="ECO:0000256" key="4">
    <source>
        <dbReference type="ARBA" id="ARBA00022500"/>
    </source>
</evidence>
<feature type="transmembrane region" description="Helical" evidence="13">
    <location>
        <begin position="142"/>
        <end position="164"/>
    </location>
</feature>
<keyword evidence="12" id="KW-0175">Coiled coil</keyword>
<keyword evidence="17" id="KW-0675">Receptor</keyword>
<comment type="subcellular location">
    <subcellularLocation>
        <location evidence="1">Cell inner membrane</location>
        <topology evidence="1">Multi-pass membrane protein</topology>
    </subcellularLocation>
</comment>
<dbReference type="InterPro" id="IPR035965">
    <property type="entry name" value="PAS-like_dom_sf"/>
</dbReference>
<feature type="coiled-coil region" evidence="12">
    <location>
        <begin position="317"/>
        <end position="344"/>
    </location>
</feature>
<feature type="domain" description="Methyl-accepting transducer" evidence="14">
    <location>
        <begin position="246"/>
        <end position="482"/>
    </location>
</feature>
<gene>
    <name evidence="17" type="ORF">HNR38_001438</name>
</gene>
<evidence type="ECO:0000256" key="6">
    <source>
        <dbReference type="ARBA" id="ARBA00022692"/>
    </source>
</evidence>
<keyword evidence="3" id="KW-0488">Methylation</keyword>